<feature type="domain" description="SpaA-like prealbumin fold" evidence="3">
    <location>
        <begin position="1171"/>
        <end position="1260"/>
    </location>
</feature>
<protein>
    <recommendedName>
        <fullName evidence="3">SpaA-like prealbumin fold domain-containing protein</fullName>
    </recommendedName>
</protein>
<dbReference type="InterPro" id="IPR041033">
    <property type="entry name" value="SpaA_PFL_dom_1"/>
</dbReference>
<dbReference type="Gene3D" id="2.60.40.1140">
    <property type="entry name" value="Collagen-binding surface protein Cna, B-type domain"/>
    <property type="match status" value="1"/>
</dbReference>
<dbReference type="Proteomes" id="UP000070198">
    <property type="component" value="Unassembled WGS sequence"/>
</dbReference>
<feature type="compositionally biased region" description="Low complexity" evidence="1">
    <location>
        <begin position="58"/>
        <end position="102"/>
    </location>
</feature>
<dbReference type="Gene3D" id="2.60.40.740">
    <property type="match status" value="1"/>
</dbReference>
<dbReference type="Gene3D" id="2.60.40.10">
    <property type="entry name" value="Immunoglobulins"/>
    <property type="match status" value="1"/>
</dbReference>
<dbReference type="InterPro" id="IPR008966">
    <property type="entry name" value="Adhesion_dom_sf"/>
</dbReference>
<feature type="region of interest" description="Disordered" evidence="1">
    <location>
        <begin position="58"/>
        <end position="105"/>
    </location>
</feature>
<evidence type="ECO:0000313" key="5">
    <source>
        <dbReference type="Proteomes" id="UP000070198"/>
    </source>
</evidence>
<comment type="caution">
    <text evidence="4">The sequence shown here is derived from an EMBL/GenBank/DDBJ whole genome shotgun (WGS) entry which is preliminary data.</text>
</comment>
<name>A0A139NBE2_9STRE</name>
<dbReference type="Pfam" id="PF17802">
    <property type="entry name" value="SpaA"/>
    <property type="match status" value="1"/>
</dbReference>
<keyword evidence="2" id="KW-0472">Membrane</keyword>
<dbReference type="InterPro" id="IPR013783">
    <property type="entry name" value="Ig-like_fold"/>
</dbReference>
<feature type="transmembrane region" description="Helical" evidence="2">
    <location>
        <begin position="20"/>
        <end position="45"/>
    </location>
</feature>
<gene>
    <name evidence="4" type="ORF">SGADD02_00247</name>
</gene>
<organism evidence="4 5">
    <name type="scientific">Streptococcus gallolyticus</name>
    <dbReference type="NCBI Taxonomy" id="315405"/>
    <lineage>
        <taxon>Bacteria</taxon>
        <taxon>Bacillati</taxon>
        <taxon>Bacillota</taxon>
        <taxon>Bacilli</taxon>
        <taxon>Lactobacillales</taxon>
        <taxon>Streptococcaceae</taxon>
        <taxon>Streptococcus</taxon>
    </lineage>
</organism>
<reference evidence="4 5" key="1">
    <citation type="submission" date="2016-01" db="EMBL/GenBank/DDBJ databases">
        <title>Highly variable Streptococcus oralis are common among viridans streptococci isolated from primates.</title>
        <authorList>
            <person name="Denapaite D."/>
            <person name="Rieger M."/>
            <person name="Koendgen S."/>
            <person name="Brueckner R."/>
            <person name="Ochigava I."/>
            <person name="Kappeler P."/>
            <person name="Maetz-Rensing K."/>
            <person name="Leendertz F."/>
            <person name="Hakenbeck R."/>
        </authorList>
    </citation>
    <scope>NUCLEOTIDE SEQUENCE [LARGE SCALE GENOMIC DNA]</scope>
    <source>
        <strain evidence="4 5">DD02</strain>
    </source>
</reference>
<evidence type="ECO:0000313" key="4">
    <source>
        <dbReference type="EMBL" id="KXT73320.1"/>
    </source>
</evidence>
<accession>A0A139NBE2</accession>
<feature type="region of interest" description="Disordered" evidence="1">
    <location>
        <begin position="652"/>
        <end position="681"/>
    </location>
</feature>
<dbReference type="SUPFAM" id="SSF49401">
    <property type="entry name" value="Bacterial adhesins"/>
    <property type="match status" value="1"/>
</dbReference>
<dbReference type="SUPFAM" id="SSF49478">
    <property type="entry name" value="Cna protein B-type domain"/>
    <property type="match status" value="1"/>
</dbReference>
<evidence type="ECO:0000256" key="2">
    <source>
        <dbReference type="SAM" id="Phobius"/>
    </source>
</evidence>
<sequence length="1464" mass="159927">MKKLGIKLANLIKKRVQDSIIAKIALVLSVAIVFCTTYLLILPALTISTDSSSSVIQSVSSSEETTTEALQEESSQAESSEASDSSTTTSEAETETSDSVAAGSLSAETSDVTVTVTYEDDTFSEPVTLKVSSVSDTSAINDKLTSVLSETKQTLAQAYTYDISFVTASGEEVEPSKDVNVSIAFKNAVSSSELGGNWKLYHFVDNDVNKVEDLTEQTDTTINQDSSENVTSVDFKSDSFSNYTVADVTYADFNQYLTSDTTYTTKTVTPTYSETTETLTTRIALSYSITKEELQNNKQYAIKLPDDTTWTSITEGQTYKGKVKDTDDQYAYEYQFVEEDGEKYIVITFLDSYVETAGTKVTGDLTYTATIGNTYRNDDGSYTIKYSTDATVEIPSDEITVIPGEYEDEHDVSSSKTGSVEYDGDQAYLVYTVTVSSNKGTNGDITFSDTLSGDGLGDITIDSITIDSITKSDGSSVTPSKEDGSDKKSFTMTLSQLEADESYTIKYRYKVSNFSAGKAYAINNTVNLESPDIDNPGNSNSWVTIERNKITKTGEYDSDSNTITWTIKVNENKNDIAGATLSDEMFSDAIGDITISPSTGIEKTSDGYKFTAVSDGKNTNTYEIKYETVAGDLPNSWGQSKNQVTNTVELTDNGETSTADATVGTGEGDTGGLEKTLEDSEAGEDASTKILTWKSVISMPGDGTIPAGTEFTDTLMAGNNDDWDSHYYTKDQIDDIYQTLVSILGEGNFEFSIWESGQATWQYTSYDQISSDKTYRQFKFKLLSDYTGDDITLEYKSTATNVSTVINFTNTISSSSFSSTANYRYETESKITKMDGKEYTSDGKDFQANDTSHTINSDGTIFWRVKINLDDSDQSVTIVDTPPADLQLVDFKFGSLNQEFGGSNISITDTSISWINTWKAYSNIDMSGAISSDGKITATFTAINGTTLKQALNNNDALYVVYEFKYTGDLPLDDDLVLSLTNEASATIDGVPAGEDDHTQTITITPSQKISKEAEWHKNDTTDDIRGVHYKLTLNPEAQDLNPDSDTYTLTDTLTYTTDVLTNLSYDLIGSSVKLLDSSGNEVTDGWSWTVEKVQDGLTVKSILTVIVPDEQTYTLQYVYSVSGDISNNTNLTVTNTASIEGLKTGSTDNNYTYTWEEADTSGTATTDKYFKFTKVDAANYRTTLKGATFNVYEYGTDELVASYTTNDNGTFYIYKDLSGATETYASLSQDTLYYVKEVTAPSGYDLSDDVYYFYYSEDSSLPSNLGSEFSDTSQLVNLATQSKSVYVEDEELPPTIDLTVNKEWFTADGDETSRSDGSITYDVIQVATAEDGTSTESTYLSGETLSHADDWTKTYTDLPVSGTDSSGNAVTYTYYVKENAVSGYDTSYTNSNGDSSTTAADMAIASDSAEITIENTAQKQYNLPDTGGNGTQWHYIAGAVLSLLAIGLLIFKVYKRYQIGGHL</sequence>
<dbReference type="EMBL" id="LQOF01000024">
    <property type="protein sequence ID" value="KXT73320.1"/>
    <property type="molecule type" value="Genomic_DNA"/>
</dbReference>
<feature type="transmembrane region" description="Helical" evidence="2">
    <location>
        <begin position="1434"/>
        <end position="1455"/>
    </location>
</feature>
<keyword evidence="2" id="KW-1133">Transmembrane helix</keyword>
<dbReference type="PATRIC" id="fig|315405.11.peg.274"/>
<proteinExistence type="predicted"/>
<evidence type="ECO:0000256" key="1">
    <source>
        <dbReference type="SAM" id="MobiDB-lite"/>
    </source>
</evidence>
<dbReference type="RefSeq" id="WP_081214612.1">
    <property type="nucleotide sequence ID" value="NZ_KQ968744.1"/>
</dbReference>
<keyword evidence="2" id="KW-0812">Transmembrane</keyword>
<evidence type="ECO:0000259" key="3">
    <source>
        <dbReference type="Pfam" id="PF17802"/>
    </source>
</evidence>